<name>A0AAN6N992_9PEZI</name>
<comment type="caution">
    <text evidence="2">The sequence shown here is derived from an EMBL/GenBank/DDBJ whole genome shotgun (WGS) entry which is preliminary data.</text>
</comment>
<feature type="transmembrane region" description="Helical" evidence="1">
    <location>
        <begin position="45"/>
        <end position="68"/>
    </location>
</feature>
<reference evidence="3" key="1">
    <citation type="journal article" date="2023" name="Mol. Phylogenet. Evol.">
        <title>Genome-scale phylogeny and comparative genomics of the fungal order Sordariales.</title>
        <authorList>
            <person name="Hensen N."/>
            <person name="Bonometti L."/>
            <person name="Westerberg I."/>
            <person name="Brannstrom I.O."/>
            <person name="Guillou S."/>
            <person name="Cros-Aarteil S."/>
            <person name="Calhoun S."/>
            <person name="Haridas S."/>
            <person name="Kuo A."/>
            <person name="Mondo S."/>
            <person name="Pangilinan J."/>
            <person name="Riley R."/>
            <person name="LaButti K."/>
            <person name="Andreopoulos B."/>
            <person name="Lipzen A."/>
            <person name="Chen C."/>
            <person name="Yan M."/>
            <person name="Daum C."/>
            <person name="Ng V."/>
            <person name="Clum A."/>
            <person name="Steindorff A."/>
            <person name="Ohm R.A."/>
            <person name="Martin F."/>
            <person name="Silar P."/>
            <person name="Natvig D.O."/>
            <person name="Lalanne C."/>
            <person name="Gautier V."/>
            <person name="Ament-Velasquez S.L."/>
            <person name="Kruys A."/>
            <person name="Hutchinson M.I."/>
            <person name="Powell A.J."/>
            <person name="Barry K."/>
            <person name="Miller A.N."/>
            <person name="Grigoriev I.V."/>
            <person name="Debuchy R."/>
            <person name="Gladieux P."/>
            <person name="Hiltunen Thoren M."/>
            <person name="Johannesson H."/>
        </authorList>
    </citation>
    <scope>NUCLEOTIDE SEQUENCE [LARGE SCALE GENOMIC DNA]</scope>
    <source>
        <strain evidence="3">CBS 340.73</strain>
    </source>
</reference>
<accession>A0AAN6N992</accession>
<protein>
    <submittedName>
        <fullName evidence="2">Uncharacterized protein</fullName>
    </submittedName>
</protein>
<keyword evidence="3" id="KW-1185">Reference proteome</keyword>
<proteinExistence type="predicted"/>
<dbReference type="EMBL" id="MU853795">
    <property type="protein sequence ID" value="KAK3940528.1"/>
    <property type="molecule type" value="Genomic_DNA"/>
</dbReference>
<keyword evidence="1" id="KW-0812">Transmembrane</keyword>
<organism evidence="2 3">
    <name type="scientific">Diplogelasinospora grovesii</name>
    <dbReference type="NCBI Taxonomy" id="303347"/>
    <lineage>
        <taxon>Eukaryota</taxon>
        <taxon>Fungi</taxon>
        <taxon>Dikarya</taxon>
        <taxon>Ascomycota</taxon>
        <taxon>Pezizomycotina</taxon>
        <taxon>Sordariomycetes</taxon>
        <taxon>Sordariomycetidae</taxon>
        <taxon>Sordariales</taxon>
        <taxon>Diplogelasinosporaceae</taxon>
        <taxon>Diplogelasinospora</taxon>
    </lineage>
</organism>
<dbReference type="Proteomes" id="UP001303473">
    <property type="component" value="Unassembled WGS sequence"/>
</dbReference>
<sequence>MSSIYHYLSFFMTVFGWTFCLLLGVCVCVCRVCRRPCGLLRINNTYVNPLTSPVPCLFLVRAWMIIFLGSKPGKTPKE</sequence>
<evidence type="ECO:0000256" key="1">
    <source>
        <dbReference type="SAM" id="Phobius"/>
    </source>
</evidence>
<keyword evidence="1" id="KW-1133">Transmembrane helix</keyword>
<feature type="transmembrane region" description="Helical" evidence="1">
    <location>
        <begin position="6"/>
        <end position="33"/>
    </location>
</feature>
<keyword evidence="1" id="KW-0472">Membrane</keyword>
<gene>
    <name evidence="2" type="ORF">QBC46DRAFT_385250</name>
</gene>
<evidence type="ECO:0000313" key="2">
    <source>
        <dbReference type="EMBL" id="KAK3940528.1"/>
    </source>
</evidence>
<dbReference type="AlphaFoldDB" id="A0AAN6N992"/>
<evidence type="ECO:0000313" key="3">
    <source>
        <dbReference type="Proteomes" id="UP001303473"/>
    </source>
</evidence>